<comment type="catalytic activity">
    <reaction evidence="19">
        <text>L-seryl-[protein] + ATP = O-phospho-L-seryl-[protein] + ADP + H(+)</text>
        <dbReference type="Rhea" id="RHEA:17989"/>
        <dbReference type="Rhea" id="RHEA-COMP:9863"/>
        <dbReference type="Rhea" id="RHEA-COMP:11604"/>
        <dbReference type="ChEBI" id="CHEBI:15378"/>
        <dbReference type="ChEBI" id="CHEBI:29999"/>
        <dbReference type="ChEBI" id="CHEBI:30616"/>
        <dbReference type="ChEBI" id="CHEBI:83421"/>
        <dbReference type="ChEBI" id="CHEBI:456216"/>
        <dbReference type="EC" id="2.7.11.1"/>
    </reaction>
</comment>
<dbReference type="Pfam" id="PF08263">
    <property type="entry name" value="LRRNT_2"/>
    <property type="match status" value="2"/>
</dbReference>
<evidence type="ECO:0000256" key="10">
    <source>
        <dbReference type="ARBA" id="ARBA00022737"/>
    </source>
</evidence>
<keyword evidence="14 21" id="KW-1133">Transmembrane helix</keyword>
<dbReference type="GO" id="GO:0005886">
    <property type="term" value="C:plasma membrane"/>
    <property type="evidence" value="ECO:0007669"/>
    <property type="project" value="UniProtKB-SubCell"/>
</dbReference>
<comment type="similarity">
    <text evidence="2">Belongs to the protein kinase superfamily. Ser/Thr protein kinase family.</text>
</comment>
<dbReference type="InterPro" id="IPR001611">
    <property type="entry name" value="Leu-rich_rpt"/>
</dbReference>
<keyword evidence="4" id="KW-1003">Cell membrane</keyword>
<comment type="subcellular location">
    <subcellularLocation>
        <location evidence="1">Cell membrane</location>
        <topology evidence="1">Single-pass membrane protein</topology>
    </subcellularLocation>
</comment>
<keyword evidence="17" id="KW-0325">Glycoprotein</keyword>
<dbReference type="SUPFAM" id="SSF56112">
    <property type="entry name" value="Protein kinase-like (PK-like)"/>
    <property type="match status" value="1"/>
</dbReference>
<dbReference type="Gene3D" id="3.30.200.20">
    <property type="entry name" value="Phosphorylase Kinase, domain 1"/>
    <property type="match status" value="1"/>
</dbReference>
<dbReference type="FunFam" id="3.80.10.10:FF:000190">
    <property type="entry name" value="Receptor-like kinase TMK4"/>
    <property type="match status" value="1"/>
</dbReference>
<evidence type="ECO:0000256" key="13">
    <source>
        <dbReference type="ARBA" id="ARBA00022840"/>
    </source>
</evidence>
<dbReference type="Gene3D" id="3.80.10.10">
    <property type="entry name" value="Ribonuclease Inhibitor"/>
    <property type="match status" value="2"/>
</dbReference>
<dbReference type="EMBL" id="SWLB01000012">
    <property type="protein sequence ID" value="KAF3332092.1"/>
    <property type="molecule type" value="Genomic_DNA"/>
</dbReference>
<keyword evidence="5" id="KW-0723">Serine/threonine-protein kinase</keyword>
<evidence type="ECO:0000256" key="20">
    <source>
        <dbReference type="PROSITE-ProRule" id="PRU10141"/>
    </source>
</evidence>
<keyword evidence="9 22" id="KW-0732">Signal</keyword>
<name>A0A833R548_9POAL</name>
<dbReference type="PANTHER" id="PTHR47986">
    <property type="entry name" value="OSJNBA0070M12.3 PROTEIN"/>
    <property type="match status" value="1"/>
</dbReference>
<evidence type="ECO:0000256" key="19">
    <source>
        <dbReference type="ARBA" id="ARBA00048679"/>
    </source>
</evidence>
<comment type="caution">
    <text evidence="24">The sequence shown here is derived from an EMBL/GenBank/DDBJ whole genome shotgun (WGS) entry which is preliminary data.</text>
</comment>
<dbReference type="CDD" id="cd14066">
    <property type="entry name" value="STKc_IRAK"/>
    <property type="match status" value="1"/>
</dbReference>
<evidence type="ECO:0000256" key="11">
    <source>
        <dbReference type="ARBA" id="ARBA00022741"/>
    </source>
</evidence>
<gene>
    <name evidence="24" type="ORF">FCM35_KLT03498</name>
</gene>
<keyword evidence="16 24" id="KW-0675">Receptor</keyword>
<dbReference type="InterPro" id="IPR003591">
    <property type="entry name" value="Leu-rich_rpt_typical-subtyp"/>
</dbReference>
<evidence type="ECO:0000313" key="24">
    <source>
        <dbReference type="EMBL" id="KAF3332092.1"/>
    </source>
</evidence>
<keyword evidence="25" id="KW-1185">Reference proteome</keyword>
<dbReference type="FunFam" id="3.30.200.20:FF:000039">
    <property type="entry name" value="receptor-like protein kinase FERONIA"/>
    <property type="match status" value="1"/>
</dbReference>
<evidence type="ECO:0000256" key="21">
    <source>
        <dbReference type="SAM" id="Phobius"/>
    </source>
</evidence>
<evidence type="ECO:0000256" key="22">
    <source>
        <dbReference type="SAM" id="SignalP"/>
    </source>
</evidence>
<dbReference type="InterPro" id="IPR052422">
    <property type="entry name" value="Auxin_Ser/Thr_Kinase"/>
</dbReference>
<dbReference type="InterPro" id="IPR032675">
    <property type="entry name" value="LRR_dom_sf"/>
</dbReference>
<accession>A0A833R548</accession>
<dbReference type="InterPro" id="IPR001245">
    <property type="entry name" value="Ser-Thr/Tyr_kinase_cat_dom"/>
</dbReference>
<dbReference type="Proteomes" id="UP000623129">
    <property type="component" value="Unassembled WGS sequence"/>
</dbReference>
<keyword evidence="12 24" id="KW-0418">Kinase</keyword>
<protein>
    <recommendedName>
        <fullName evidence="3">non-specific serine/threonine protein kinase</fullName>
        <ecNumber evidence="3">2.7.11.1</ecNumber>
    </recommendedName>
</protein>
<dbReference type="PROSITE" id="PS51450">
    <property type="entry name" value="LRR"/>
    <property type="match status" value="1"/>
</dbReference>
<dbReference type="EC" id="2.7.11.1" evidence="3"/>
<evidence type="ECO:0000256" key="3">
    <source>
        <dbReference type="ARBA" id="ARBA00012513"/>
    </source>
</evidence>
<dbReference type="PANTHER" id="PTHR47986:SF29">
    <property type="entry name" value="RECEPTOR PROTEIN KINASE TMK1"/>
    <property type="match status" value="1"/>
</dbReference>
<keyword evidence="11 20" id="KW-0547">Nucleotide-binding</keyword>
<sequence length="899" mass="99179">MHAKFPLFLLLLPFNLLLLILCHQTLADDASAMHELASSISSASLKWSTSSDPCTWSHVQCFGGRVTAIQIGNMGVSGFLPASLNSLTELTRLEVMGNRINGSLPDISALSKLQYLFLHNNSFTSIPQNFFTGFNSLVYVSIGNNPLYWSLGEDLKSASNLVNFAASDCGLQGQIPDFFGTSFPSLELLELSFNNLTGGIPQSFGDSTMKFLLLNSQKGGKLTGRIDVITNMTSIQQLWLHSNLFSGPLPDFSELVNLVDLDLRDNQVTGPVPDSLTKLTSLKSVVLTNNLLQGPVPVFSPNVKLDLDVTLERFCRTDEGDCDAKVNILLSIAKSFGYPKIFAENWRGNNACSRWLGITCDYAGNIVVINFSRFGLNGMISPDFGSLTSLQKLLLSNNSLTGTIPTTLTNLKNLRELDVSYNSLHGKIPSFDENVIVITTGNPDIGKDRPENADGTKKSSSSIALIVSFSLGAILILLALVFYYCKKIKVTESSGVDNWLNRMRHSNNDSPKAKKDNISLSSVSSNAVLLGDNTNKCSTKSNTDGLSFCEPTNLVIPFEILRHVTENFSEENILGRGGFGTVYKGELHDGTKMAVKRMKCGAIGSDGFIEFKSEISVLTRVRHRNLVSLLGYCLNEKEKILVYEYMPQGTLTEHLFEWKKEGLEPLTWKQRLCIGLDVARGVEYLHRLAQQSFIHRDLKPSNILLGDDMRAKVSDFGLVKRAPDGQYSVETRLAGTFGYLAPEYAATGRVTTKADVYSFGVILMELITGRRALESNQSGESFHLVTWFRRKYYTSNVEFKSAIDPYIDQEEETLSSVSTVAELACYCCAREAHQRPDMGHVVNVISSQAEAWKPVDEDLEESYGVEFNLTLPEALRQWQESDISLTSDASQLSGISSGR</sequence>
<evidence type="ECO:0000256" key="7">
    <source>
        <dbReference type="ARBA" id="ARBA00022679"/>
    </source>
</evidence>
<keyword evidence="7" id="KW-0808">Transferase</keyword>
<dbReference type="InterPro" id="IPR017441">
    <property type="entry name" value="Protein_kinase_ATP_BS"/>
</dbReference>
<dbReference type="Pfam" id="PF07714">
    <property type="entry name" value="PK_Tyr_Ser-Thr"/>
    <property type="match status" value="1"/>
</dbReference>
<evidence type="ECO:0000256" key="18">
    <source>
        <dbReference type="ARBA" id="ARBA00047899"/>
    </source>
</evidence>
<keyword evidence="10" id="KW-0677">Repeat</keyword>
<feature type="chain" id="PRO_5032866125" description="non-specific serine/threonine protein kinase" evidence="22">
    <location>
        <begin position="28"/>
        <end position="899"/>
    </location>
</feature>
<feature type="signal peptide" evidence="22">
    <location>
        <begin position="1"/>
        <end position="27"/>
    </location>
</feature>
<evidence type="ECO:0000256" key="1">
    <source>
        <dbReference type="ARBA" id="ARBA00004162"/>
    </source>
</evidence>
<keyword evidence="6" id="KW-0433">Leucine-rich repeat</keyword>
<feature type="domain" description="Protein kinase" evidence="23">
    <location>
        <begin position="568"/>
        <end position="853"/>
    </location>
</feature>
<dbReference type="PROSITE" id="PS00107">
    <property type="entry name" value="PROTEIN_KINASE_ATP"/>
    <property type="match status" value="1"/>
</dbReference>
<dbReference type="PROSITE" id="PS00108">
    <property type="entry name" value="PROTEIN_KINASE_ST"/>
    <property type="match status" value="1"/>
</dbReference>
<dbReference type="PROSITE" id="PS50011">
    <property type="entry name" value="PROTEIN_KINASE_DOM"/>
    <property type="match status" value="1"/>
</dbReference>
<evidence type="ECO:0000256" key="15">
    <source>
        <dbReference type="ARBA" id="ARBA00023136"/>
    </source>
</evidence>
<evidence type="ECO:0000256" key="14">
    <source>
        <dbReference type="ARBA" id="ARBA00022989"/>
    </source>
</evidence>
<keyword evidence="13 20" id="KW-0067">ATP-binding</keyword>
<keyword evidence="8 21" id="KW-0812">Transmembrane</keyword>
<evidence type="ECO:0000256" key="9">
    <source>
        <dbReference type="ARBA" id="ARBA00022729"/>
    </source>
</evidence>
<evidence type="ECO:0000313" key="25">
    <source>
        <dbReference type="Proteomes" id="UP000623129"/>
    </source>
</evidence>
<evidence type="ECO:0000256" key="6">
    <source>
        <dbReference type="ARBA" id="ARBA00022614"/>
    </source>
</evidence>
<comment type="catalytic activity">
    <reaction evidence="18">
        <text>L-threonyl-[protein] + ATP = O-phospho-L-threonyl-[protein] + ADP + H(+)</text>
        <dbReference type="Rhea" id="RHEA:46608"/>
        <dbReference type="Rhea" id="RHEA-COMP:11060"/>
        <dbReference type="Rhea" id="RHEA-COMP:11605"/>
        <dbReference type="ChEBI" id="CHEBI:15378"/>
        <dbReference type="ChEBI" id="CHEBI:30013"/>
        <dbReference type="ChEBI" id="CHEBI:30616"/>
        <dbReference type="ChEBI" id="CHEBI:61977"/>
        <dbReference type="ChEBI" id="CHEBI:456216"/>
        <dbReference type="EC" id="2.7.11.1"/>
    </reaction>
</comment>
<dbReference type="InterPro" id="IPR008271">
    <property type="entry name" value="Ser/Thr_kinase_AS"/>
</dbReference>
<dbReference type="Gene3D" id="1.10.510.10">
    <property type="entry name" value="Transferase(Phosphotransferase) domain 1"/>
    <property type="match status" value="1"/>
</dbReference>
<dbReference type="Pfam" id="PF00560">
    <property type="entry name" value="LRR_1"/>
    <property type="match status" value="2"/>
</dbReference>
<evidence type="ECO:0000256" key="12">
    <source>
        <dbReference type="ARBA" id="ARBA00022777"/>
    </source>
</evidence>
<dbReference type="InterPro" id="IPR013210">
    <property type="entry name" value="LRR_N_plant-typ"/>
</dbReference>
<dbReference type="SUPFAM" id="SSF52058">
    <property type="entry name" value="L domain-like"/>
    <property type="match status" value="2"/>
</dbReference>
<reference evidence="24" key="1">
    <citation type="submission" date="2020-01" db="EMBL/GenBank/DDBJ databases">
        <title>Genome sequence of Kobresia littledalei, the first chromosome-level genome in the family Cyperaceae.</title>
        <authorList>
            <person name="Qu G."/>
        </authorList>
    </citation>
    <scope>NUCLEOTIDE SEQUENCE</scope>
    <source>
        <strain evidence="24">C.B.Clarke</strain>
        <tissue evidence="24">Leaf</tissue>
    </source>
</reference>
<evidence type="ECO:0000259" key="23">
    <source>
        <dbReference type="PROSITE" id="PS50011"/>
    </source>
</evidence>
<dbReference type="SMART" id="SM00369">
    <property type="entry name" value="LRR_TYP"/>
    <property type="match status" value="5"/>
</dbReference>
<organism evidence="24 25">
    <name type="scientific">Carex littledalei</name>
    <dbReference type="NCBI Taxonomy" id="544730"/>
    <lineage>
        <taxon>Eukaryota</taxon>
        <taxon>Viridiplantae</taxon>
        <taxon>Streptophyta</taxon>
        <taxon>Embryophyta</taxon>
        <taxon>Tracheophyta</taxon>
        <taxon>Spermatophyta</taxon>
        <taxon>Magnoliopsida</taxon>
        <taxon>Liliopsida</taxon>
        <taxon>Poales</taxon>
        <taxon>Cyperaceae</taxon>
        <taxon>Cyperoideae</taxon>
        <taxon>Cariceae</taxon>
        <taxon>Carex</taxon>
        <taxon>Carex subgen. Euthyceras</taxon>
    </lineage>
</organism>
<evidence type="ECO:0000256" key="17">
    <source>
        <dbReference type="ARBA" id="ARBA00023180"/>
    </source>
</evidence>
<dbReference type="InterPro" id="IPR011009">
    <property type="entry name" value="Kinase-like_dom_sf"/>
</dbReference>
<proteinExistence type="inferred from homology"/>
<dbReference type="OrthoDB" id="1607253at2759"/>
<evidence type="ECO:0000256" key="5">
    <source>
        <dbReference type="ARBA" id="ARBA00022527"/>
    </source>
</evidence>
<dbReference type="SMART" id="SM00220">
    <property type="entry name" value="S_TKc"/>
    <property type="match status" value="1"/>
</dbReference>
<feature type="binding site" evidence="20">
    <location>
        <position position="596"/>
    </location>
    <ligand>
        <name>ATP</name>
        <dbReference type="ChEBI" id="CHEBI:30616"/>
    </ligand>
</feature>
<keyword evidence="15 21" id="KW-0472">Membrane</keyword>
<dbReference type="GO" id="GO:0005524">
    <property type="term" value="F:ATP binding"/>
    <property type="evidence" value="ECO:0007669"/>
    <property type="project" value="UniProtKB-UniRule"/>
</dbReference>
<evidence type="ECO:0000256" key="8">
    <source>
        <dbReference type="ARBA" id="ARBA00022692"/>
    </source>
</evidence>
<evidence type="ECO:0000256" key="2">
    <source>
        <dbReference type="ARBA" id="ARBA00008684"/>
    </source>
</evidence>
<dbReference type="Pfam" id="PF13855">
    <property type="entry name" value="LRR_8"/>
    <property type="match status" value="2"/>
</dbReference>
<dbReference type="InterPro" id="IPR000719">
    <property type="entry name" value="Prot_kinase_dom"/>
</dbReference>
<feature type="transmembrane region" description="Helical" evidence="21">
    <location>
        <begin position="463"/>
        <end position="485"/>
    </location>
</feature>
<evidence type="ECO:0000256" key="16">
    <source>
        <dbReference type="ARBA" id="ARBA00023170"/>
    </source>
</evidence>
<dbReference type="FunFam" id="3.80.10.10:FF:000129">
    <property type="entry name" value="Leucine-rich repeat receptor-like kinase"/>
    <property type="match status" value="1"/>
</dbReference>
<dbReference type="GO" id="GO:0004674">
    <property type="term" value="F:protein serine/threonine kinase activity"/>
    <property type="evidence" value="ECO:0007669"/>
    <property type="project" value="UniProtKB-KW"/>
</dbReference>
<evidence type="ECO:0000256" key="4">
    <source>
        <dbReference type="ARBA" id="ARBA00022475"/>
    </source>
</evidence>
<dbReference type="AlphaFoldDB" id="A0A833R548"/>
<dbReference type="FunFam" id="1.10.510.10:FF:000198">
    <property type="entry name" value="receptor protein kinase TMK1"/>
    <property type="match status" value="1"/>
</dbReference>